<dbReference type="Proteomes" id="UP001497512">
    <property type="component" value="Chromosome 3"/>
</dbReference>
<evidence type="ECO:0000313" key="4">
    <source>
        <dbReference type="EMBL" id="CAK9218481.1"/>
    </source>
</evidence>
<feature type="compositionally biased region" description="Low complexity" evidence="3">
    <location>
        <begin position="249"/>
        <end position="260"/>
    </location>
</feature>
<dbReference type="PANTHER" id="PTHR22691">
    <property type="entry name" value="YEAST SPT2-RELATED"/>
    <property type="match status" value="1"/>
</dbReference>
<accession>A0ABP0UC08</accession>
<dbReference type="EMBL" id="OZ019895">
    <property type="protein sequence ID" value="CAK9218481.1"/>
    <property type="molecule type" value="Genomic_DNA"/>
</dbReference>
<evidence type="ECO:0008006" key="6">
    <source>
        <dbReference type="Google" id="ProtNLM"/>
    </source>
</evidence>
<dbReference type="SMART" id="SM00784">
    <property type="entry name" value="SPT2"/>
    <property type="match status" value="1"/>
</dbReference>
<proteinExistence type="inferred from homology"/>
<dbReference type="InterPro" id="IPR013256">
    <property type="entry name" value="Chromatin_SPT2"/>
</dbReference>
<keyword evidence="5" id="KW-1185">Reference proteome</keyword>
<evidence type="ECO:0000256" key="3">
    <source>
        <dbReference type="SAM" id="MobiDB-lite"/>
    </source>
</evidence>
<feature type="region of interest" description="Disordered" evidence="3">
    <location>
        <begin position="71"/>
        <end position="101"/>
    </location>
</feature>
<feature type="compositionally biased region" description="Acidic residues" evidence="3">
    <location>
        <begin position="420"/>
        <end position="435"/>
    </location>
</feature>
<feature type="compositionally biased region" description="Basic and acidic residues" evidence="3">
    <location>
        <begin position="409"/>
        <end position="419"/>
    </location>
</feature>
<dbReference type="PANTHER" id="PTHR22691:SF8">
    <property type="entry name" value="PROTEIN SPT2 HOMOLOG"/>
    <property type="match status" value="1"/>
</dbReference>
<feature type="region of interest" description="Disordered" evidence="3">
    <location>
        <begin position="13"/>
        <end position="51"/>
    </location>
</feature>
<feature type="compositionally biased region" description="Basic and acidic residues" evidence="3">
    <location>
        <begin position="477"/>
        <end position="490"/>
    </location>
</feature>
<feature type="region of interest" description="Disordered" evidence="3">
    <location>
        <begin position="458"/>
        <end position="516"/>
    </location>
</feature>
<feature type="compositionally biased region" description="Basic and acidic residues" evidence="3">
    <location>
        <begin position="25"/>
        <end position="47"/>
    </location>
</feature>
<comment type="similarity">
    <text evidence="1">Belongs to the SPT2 family.</text>
</comment>
<evidence type="ECO:0000313" key="5">
    <source>
        <dbReference type="Proteomes" id="UP001497512"/>
    </source>
</evidence>
<evidence type="ECO:0000256" key="2">
    <source>
        <dbReference type="ARBA" id="ARBA00023054"/>
    </source>
</evidence>
<feature type="region of interest" description="Disordered" evidence="3">
    <location>
        <begin position="191"/>
        <end position="441"/>
    </location>
</feature>
<reference evidence="4" key="1">
    <citation type="submission" date="2024-02" db="EMBL/GenBank/DDBJ databases">
        <authorList>
            <consortium name="ELIXIR-Norway"/>
            <consortium name="Elixir Norway"/>
        </authorList>
    </citation>
    <scope>NUCLEOTIDE SEQUENCE</scope>
</reference>
<feature type="compositionally biased region" description="Polar residues" evidence="3">
    <location>
        <begin position="357"/>
        <end position="385"/>
    </location>
</feature>
<sequence>MWREDRSEYLRNNRDYTCLLDEDEAARQEQQQERRRNSTSGSKRETSKASADVSLERLEYLDRRQRLKELERQKLKGKSGSRPLLHHDVPETLPTAQDPDKRLHSKNHSFGSFFGPSEPIVAKRIIDEAAAREITRMVAARAAKQAQVCSMLDSHSASILLHSLISVIILQALLKVKKLKEARDYSFLMSDAPDEAPTKKLSTTLKPGRPSAMESRLESPKQLTSNSKIRDLVQSSRDSRPPSKSIKHASASVLKVSSSSRLPQQIQARQSLKLQQERPKPNPRLQSPAPQLKPPVSSKLPVRNGKAGPSHEALVLDRFKKPESSRAPSKLPPSKVTSGSGQQKPVERKIVEGRQGANRNSTGATNGSERNRLSNQHKVSASGQAPVSVPEKQTKVPAKATPITTSKFKRPDTQRRWQSEDVESSDSFISDEDEADTRGYSGVSSMIREMFRYNPNKYRDMDDEDDRNMEVGFSKIQAEERRSAKIAREEDEREQELIEAEERAERARKAKKRKLR</sequence>
<feature type="compositionally biased region" description="Polar residues" evidence="3">
    <location>
        <begin position="261"/>
        <end position="274"/>
    </location>
</feature>
<feature type="compositionally biased region" description="Basic and acidic residues" evidence="3">
    <location>
        <begin position="314"/>
        <end position="324"/>
    </location>
</feature>
<keyword evidence="2" id="KW-0175">Coiled coil</keyword>
<protein>
    <recommendedName>
        <fullName evidence="6">SPT2 chromatin protein</fullName>
    </recommendedName>
</protein>
<evidence type="ECO:0000256" key="1">
    <source>
        <dbReference type="ARBA" id="ARBA00006461"/>
    </source>
</evidence>
<name>A0ABP0UC08_9BRYO</name>
<gene>
    <name evidence="4" type="ORF">CSSPTR1EN2_LOCUS14006</name>
</gene>
<organism evidence="4 5">
    <name type="scientific">Sphagnum troendelagicum</name>
    <dbReference type="NCBI Taxonomy" id="128251"/>
    <lineage>
        <taxon>Eukaryota</taxon>
        <taxon>Viridiplantae</taxon>
        <taxon>Streptophyta</taxon>
        <taxon>Embryophyta</taxon>
        <taxon>Bryophyta</taxon>
        <taxon>Sphagnophytina</taxon>
        <taxon>Sphagnopsida</taxon>
        <taxon>Sphagnales</taxon>
        <taxon>Sphagnaceae</taxon>
        <taxon>Sphagnum</taxon>
    </lineage>
</organism>
<dbReference type="Pfam" id="PF08243">
    <property type="entry name" value="SPT2"/>
    <property type="match status" value="1"/>
</dbReference>